<dbReference type="SUPFAM" id="SSF56214">
    <property type="entry name" value="4'-phosphopantetheinyl transferase"/>
    <property type="match status" value="1"/>
</dbReference>
<organism evidence="10 11">
    <name type="scientific">Staphylococcus intermedius NCTC 11048</name>
    <dbReference type="NCBI Taxonomy" id="1141106"/>
    <lineage>
        <taxon>Bacteria</taxon>
        <taxon>Bacillati</taxon>
        <taxon>Bacillota</taxon>
        <taxon>Bacilli</taxon>
        <taxon>Bacillales</taxon>
        <taxon>Staphylococcaceae</taxon>
        <taxon>Staphylococcus</taxon>
        <taxon>Staphylococcus intermedius group</taxon>
    </lineage>
</organism>
<dbReference type="InterPro" id="IPR004568">
    <property type="entry name" value="Ppantetheine-prot_Trfase_dom"/>
</dbReference>
<comment type="catalytic activity">
    <reaction evidence="8">
        <text>apo-[ACP] + CoA = holo-[ACP] + adenosine 3',5'-bisphosphate + H(+)</text>
        <dbReference type="Rhea" id="RHEA:12068"/>
        <dbReference type="Rhea" id="RHEA-COMP:9685"/>
        <dbReference type="Rhea" id="RHEA-COMP:9690"/>
        <dbReference type="ChEBI" id="CHEBI:15378"/>
        <dbReference type="ChEBI" id="CHEBI:29999"/>
        <dbReference type="ChEBI" id="CHEBI:57287"/>
        <dbReference type="ChEBI" id="CHEBI:58343"/>
        <dbReference type="ChEBI" id="CHEBI:64479"/>
        <dbReference type="EC" id="2.7.8.7"/>
    </reaction>
</comment>
<gene>
    <name evidence="8 10" type="primary">acpS</name>
    <name evidence="10" type="ORF">NCTC11048_01171</name>
</gene>
<evidence type="ECO:0000259" key="9">
    <source>
        <dbReference type="Pfam" id="PF01648"/>
    </source>
</evidence>
<comment type="subcellular location">
    <subcellularLocation>
        <location evidence="8">Cytoplasm</location>
    </subcellularLocation>
</comment>
<dbReference type="EC" id="2.7.8.7" evidence="8"/>
<evidence type="ECO:0000256" key="2">
    <source>
        <dbReference type="ARBA" id="ARBA00022679"/>
    </source>
</evidence>
<feature type="binding site" evidence="8">
    <location>
        <position position="59"/>
    </location>
    <ligand>
        <name>Mg(2+)</name>
        <dbReference type="ChEBI" id="CHEBI:18420"/>
    </ligand>
</feature>
<dbReference type="GO" id="GO:0005737">
    <property type="term" value="C:cytoplasm"/>
    <property type="evidence" value="ECO:0007669"/>
    <property type="project" value="UniProtKB-SubCell"/>
</dbReference>
<keyword evidence="6 8" id="KW-0443">Lipid metabolism</keyword>
<evidence type="ECO:0000256" key="1">
    <source>
        <dbReference type="ARBA" id="ARBA00022516"/>
    </source>
</evidence>
<dbReference type="InterPro" id="IPR002582">
    <property type="entry name" value="ACPS"/>
</dbReference>
<evidence type="ECO:0000313" key="10">
    <source>
        <dbReference type="EMBL" id="SUM46166.1"/>
    </source>
</evidence>
<comment type="function">
    <text evidence="8">Transfers the 4'-phosphopantetheine moiety from coenzyme A to a Ser of acyl-carrier-protein.</text>
</comment>
<dbReference type="NCBIfam" id="TIGR00516">
    <property type="entry name" value="acpS"/>
    <property type="match status" value="1"/>
</dbReference>
<evidence type="ECO:0000256" key="8">
    <source>
        <dbReference type="HAMAP-Rule" id="MF_00101"/>
    </source>
</evidence>
<keyword evidence="3 8" id="KW-0479">Metal-binding</keyword>
<keyword evidence="11" id="KW-1185">Reference proteome</keyword>
<sequence length="116" mass="13352">MIQGIGIDLVEIGRMMETVQRQPRFPERILSEQELERYHDFTIERRRIEFLAGRFAVKEAFSKALGTGIGKTITFKQIHCENDALGKPTIQMEGYHVHVSITHTEHYAAAQVILEQ</sequence>
<keyword evidence="2 8" id="KW-0808">Transferase</keyword>
<keyword evidence="5 8" id="KW-0460">Magnesium</keyword>
<dbReference type="GO" id="GO:0000287">
    <property type="term" value="F:magnesium ion binding"/>
    <property type="evidence" value="ECO:0007669"/>
    <property type="project" value="UniProtKB-UniRule"/>
</dbReference>
<dbReference type="GO" id="GO:0008897">
    <property type="term" value="F:holo-[acyl-carrier-protein] synthase activity"/>
    <property type="evidence" value="ECO:0007669"/>
    <property type="project" value="UniProtKB-UniRule"/>
</dbReference>
<keyword evidence="8" id="KW-0963">Cytoplasm</keyword>
<evidence type="ECO:0000256" key="5">
    <source>
        <dbReference type="ARBA" id="ARBA00022842"/>
    </source>
</evidence>
<comment type="similarity">
    <text evidence="8">Belongs to the P-Pant transferase superfamily. AcpS family.</text>
</comment>
<dbReference type="HAMAP" id="MF_00101">
    <property type="entry name" value="AcpS"/>
    <property type="match status" value="1"/>
</dbReference>
<evidence type="ECO:0000256" key="4">
    <source>
        <dbReference type="ARBA" id="ARBA00022832"/>
    </source>
</evidence>
<dbReference type="Gene3D" id="3.90.470.20">
    <property type="entry name" value="4'-phosphopantetheinyl transferase domain"/>
    <property type="match status" value="1"/>
</dbReference>
<dbReference type="Proteomes" id="UP000255549">
    <property type="component" value="Unassembled WGS sequence"/>
</dbReference>
<reference evidence="10 11" key="1">
    <citation type="submission" date="2018-06" db="EMBL/GenBank/DDBJ databases">
        <authorList>
            <consortium name="Pathogen Informatics"/>
            <person name="Doyle S."/>
        </authorList>
    </citation>
    <scope>NUCLEOTIDE SEQUENCE [LARGE SCALE GENOMIC DNA]</scope>
    <source>
        <strain evidence="11">NCTC 11048</strain>
    </source>
</reference>
<dbReference type="NCBIfam" id="TIGR00556">
    <property type="entry name" value="pantethn_trn"/>
    <property type="match status" value="1"/>
</dbReference>
<dbReference type="GO" id="GO:0006633">
    <property type="term" value="P:fatty acid biosynthetic process"/>
    <property type="evidence" value="ECO:0007669"/>
    <property type="project" value="UniProtKB-UniRule"/>
</dbReference>
<dbReference type="RefSeq" id="WP_019169263.1">
    <property type="nucleotide sequence ID" value="NZ_CAIB01000240.1"/>
</dbReference>
<name>A0A380G6T8_STAIN</name>
<evidence type="ECO:0000256" key="3">
    <source>
        <dbReference type="ARBA" id="ARBA00022723"/>
    </source>
</evidence>
<keyword evidence="1 8" id="KW-0444">Lipid biosynthesis</keyword>
<comment type="cofactor">
    <cofactor evidence="8">
        <name>Mg(2+)</name>
        <dbReference type="ChEBI" id="CHEBI:18420"/>
    </cofactor>
</comment>
<feature type="binding site" evidence="8">
    <location>
        <position position="8"/>
    </location>
    <ligand>
        <name>Mg(2+)</name>
        <dbReference type="ChEBI" id="CHEBI:18420"/>
    </ligand>
</feature>
<dbReference type="InterPro" id="IPR008278">
    <property type="entry name" value="4-PPantetheinyl_Trfase_dom"/>
</dbReference>
<dbReference type="STRING" id="1141106.GCA_000308095_00509"/>
<dbReference type="OrthoDB" id="517356at2"/>
<evidence type="ECO:0000256" key="7">
    <source>
        <dbReference type="ARBA" id="ARBA00023160"/>
    </source>
</evidence>
<dbReference type="InterPro" id="IPR037143">
    <property type="entry name" value="4-PPantetheinyl_Trfase_dom_sf"/>
</dbReference>
<keyword evidence="7 8" id="KW-0275">Fatty acid biosynthesis</keyword>
<feature type="domain" description="4'-phosphopantetheinyl transferase" evidence="9">
    <location>
        <begin position="4"/>
        <end position="110"/>
    </location>
</feature>
<dbReference type="Pfam" id="PF01648">
    <property type="entry name" value="ACPS"/>
    <property type="match status" value="1"/>
</dbReference>
<dbReference type="AlphaFoldDB" id="A0A380G6T8"/>
<evidence type="ECO:0000256" key="6">
    <source>
        <dbReference type="ARBA" id="ARBA00023098"/>
    </source>
</evidence>
<dbReference type="EMBL" id="UHDP01000003">
    <property type="protein sequence ID" value="SUM46166.1"/>
    <property type="molecule type" value="Genomic_DNA"/>
</dbReference>
<protein>
    <recommendedName>
        <fullName evidence="8">Holo-[acyl-carrier-protein] synthase</fullName>
        <shortName evidence="8">Holo-ACP synthase</shortName>
        <ecNumber evidence="8">2.7.8.7</ecNumber>
    </recommendedName>
    <alternativeName>
        <fullName evidence="8">4'-phosphopantetheinyl transferase AcpS</fullName>
    </alternativeName>
</protein>
<proteinExistence type="inferred from homology"/>
<evidence type="ECO:0000313" key="11">
    <source>
        <dbReference type="Proteomes" id="UP000255549"/>
    </source>
</evidence>
<keyword evidence="4 8" id="KW-0276">Fatty acid metabolism</keyword>
<accession>A0A380G6T8</accession>